<dbReference type="Proteomes" id="UP000188937">
    <property type="component" value="Chromosome"/>
</dbReference>
<dbReference type="Pfam" id="PF11146">
    <property type="entry name" value="DUF2905"/>
    <property type="match status" value="1"/>
</dbReference>
<evidence type="ECO:0000313" key="3">
    <source>
        <dbReference type="Proteomes" id="UP000188937"/>
    </source>
</evidence>
<evidence type="ECO:0008006" key="4">
    <source>
        <dbReference type="Google" id="ProtNLM"/>
    </source>
</evidence>
<accession>A0A1U9KFS5</accession>
<evidence type="ECO:0000256" key="1">
    <source>
        <dbReference type="SAM" id="Phobius"/>
    </source>
</evidence>
<keyword evidence="3" id="KW-1185">Reference proteome</keyword>
<feature type="transmembrane region" description="Helical" evidence="1">
    <location>
        <begin position="44"/>
        <end position="64"/>
    </location>
</feature>
<evidence type="ECO:0000313" key="2">
    <source>
        <dbReference type="EMBL" id="AQS84661.1"/>
    </source>
</evidence>
<protein>
    <recommendedName>
        <fullName evidence="4">DUF2905 domain-containing protein</fullName>
    </recommendedName>
</protein>
<organism evidence="2 3">
    <name type="scientific">Acetobacter aceti</name>
    <dbReference type="NCBI Taxonomy" id="435"/>
    <lineage>
        <taxon>Bacteria</taxon>
        <taxon>Pseudomonadati</taxon>
        <taxon>Pseudomonadota</taxon>
        <taxon>Alphaproteobacteria</taxon>
        <taxon>Acetobacterales</taxon>
        <taxon>Acetobacteraceae</taxon>
        <taxon>Acetobacter</taxon>
        <taxon>Acetobacter subgen. Acetobacter</taxon>
    </lineage>
</organism>
<dbReference type="InterPro" id="IPR021320">
    <property type="entry name" value="DUF2905"/>
</dbReference>
<keyword evidence="1" id="KW-1133">Transmembrane helix</keyword>
<name>A0A1U9KFS5_ACEAC</name>
<dbReference type="OrthoDB" id="9811610at2"/>
<proteinExistence type="predicted"/>
<dbReference type="RefSeq" id="WP_077812700.1">
    <property type="nucleotide sequence ID" value="NZ_CP014692.1"/>
</dbReference>
<gene>
    <name evidence="2" type="ORF">A0U92_07565</name>
</gene>
<dbReference type="PANTHER" id="PTHR36443">
    <property type="entry name" value="BSR5223 PROTEIN"/>
    <property type="match status" value="1"/>
</dbReference>
<sequence>MGRILITVGAAIILVGLLWPYLQKLPIGRLPGDILIRRQGFTLYMPLATGLLLSLLFSFILWLARR</sequence>
<dbReference type="PANTHER" id="PTHR36443:SF1">
    <property type="entry name" value="BSR5223 PROTEIN"/>
    <property type="match status" value="1"/>
</dbReference>
<dbReference type="EMBL" id="CP014692">
    <property type="protein sequence ID" value="AQS84661.1"/>
    <property type="molecule type" value="Genomic_DNA"/>
</dbReference>
<dbReference type="AlphaFoldDB" id="A0A1U9KFS5"/>
<dbReference type="STRING" id="435.A0U92_07565"/>
<keyword evidence="1" id="KW-0812">Transmembrane</keyword>
<reference evidence="2 3" key="1">
    <citation type="submission" date="2016-03" db="EMBL/GenBank/DDBJ databases">
        <title>Acetic acid bacteria sequencing.</title>
        <authorList>
            <person name="Brandt J."/>
            <person name="Jakob F."/>
            <person name="Vogel R.F."/>
        </authorList>
    </citation>
    <scope>NUCLEOTIDE SEQUENCE [LARGE SCALE GENOMIC DNA]</scope>
    <source>
        <strain evidence="2 3">TMW2.1153</strain>
    </source>
</reference>
<keyword evidence="1" id="KW-0472">Membrane</keyword>
<dbReference type="KEGG" id="aace:A0U92_07565"/>